<feature type="domain" description="4Fe-4S ferredoxin-type" evidence="6">
    <location>
        <begin position="152"/>
        <end position="182"/>
    </location>
</feature>
<comment type="caution">
    <text evidence="7">The sequence shown here is derived from an EMBL/GenBank/DDBJ whole genome shotgun (WGS) entry which is preliminary data.</text>
</comment>
<dbReference type="Pfam" id="PF00037">
    <property type="entry name" value="Fer4"/>
    <property type="match status" value="1"/>
</dbReference>
<evidence type="ECO:0000256" key="1">
    <source>
        <dbReference type="ARBA" id="ARBA00001966"/>
    </source>
</evidence>
<dbReference type="EMBL" id="DVGB01000068">
    <property type="protein sequence ID" value="HIR01724.1"/>
    <property type="molecule type" value="Genomic_DNA"/>
</dbReference>
<feature type="domain" description="4Fe-4S ferredoxin-type" evidence="6">
    <location>
        <begin position="118"/>
        <end position="151"/>
    </location>
</feature>
<dbReference type="PANTHER" id="PTHR24960:SF79">
    <property type="entry name" value="PHOTOSYSTEM I IRON-SULFUR CENTER"/>
    <property type="match status" value="1"/>
</dbReference>
<evidence type="ECO:0000256" key="3">
    <source>
        <dbReference type="ARBA" id="ARBA00022723"/>
    </source>
</evidence>
<dbReference type="PANTHER" id="PTHR24960">
    <property type="entry name" value="PHOTOSYSTEM I IRON-SULFUR CENTER-RELATED"/>
    <property type="match status" value="1"/>
</dbReference>
<evidence type="ECO:0000256" key="5">
    <source>
        <dbReference type="ARBA" id="ARBA00023014"/>
    </source>
</evidence>
<dbReference type="GO" id="GO:0046872">
    <property type="term" value="F:metal ion binding"/>
    <property type="evidence" value="ECO:0007669"/>
    <property type="project" value="UniProtKB-KW"/>
</dbReference>
<evidence type="ECO:0000313" key="7">
    <source>
        <dbReference type="EMBL" id="HIR01724.1"/>
    </source>
</evidence>
<dbReference type="Gene3D" id="3.30.70.20">
    <property type="match status" value="2"/>
</dbReference>
<dbReference type="Pfam" id="PF12837">
    <property type="entry name" value="Fer4_6"/>
    <property type="match status" value="1"/>
</dbReference>
<dbReference type="Proteomes" id="UP000824261">
    <property type="component" value="Unassembled WGS sequence"/>
</dbReference>
<evidence type="ECO:0000256" key="4">
    <source>
        <dbReference type="ARBA" id="ARBA00023004"/>
    </source>
</evidence>
<dbReference type="GO" id="GO:0051539">
    <property type="term" value="F:4 iron, 4 sulfur cluster binding"/>
    <property type="evidence" value="ECO:0007669"/>
    <property type="project" value="UniProtKB-KW"/>
</dbReference>
<protein>
    <submittedName>
        <fullName evidence="7">4Fe-4S dicluster domain-containing protein</fullName>
    </submittedName>
</protein>
<feature type="domain" description="4Fe-4S ferredoxin-type" evidence="6">
    <location>
        <begin position="78"/>
        <end position="109"/>
    </location>
</feature>
<evidence type="ECO:0000313" key="8">
    <source>
        <dbReference type="Proteomes" id="UP000824261"/>
    </source>
</evidence>
<accession>A0A9D1A0V3</accession>
<feature type="domain" description="4Fe-4S ferredoxin-type" evidence="6">
    <location>
        <begin position="36"/>
        <end position="70"/>
    </location>
</feature>
<keyword evidence="3" id="KW-0479">Metal-binding</keyword>
<dbReference type="InterPro" id="IPR017896">
    <property type="entry name" value="4Fe4S_Fe-S-bd"/>
</dbReference>
<keyword evidence="2" id="KW-0004">4Fe-4S</keyword>
<reference evidence="7" key="1">
    <citation type="submission" date="2020-10" db="EMBL/GenBank/DDBJ databases">
        <authorList>
            <person name="Gilroy R."/>
        </authorList>
    </citation>
    <scope>NUCLEOTIDE SEQUENCE</scope>
    <source>
        <strain evidence="7">ChiGjej1B1-2707</strain>
    </source>
</reference>
<comment type="cofactor">
    <cofactor evidence="1">
        <name>[4Fe-4S] cluster</name>
        <dbReference type="ChEBI" id="CHEBI:49883"/>
    </cofactor>
</comment>
<keyword evidence="5" id="KW-0411">Iron-sulfur</keyword>
<evidence type="ECO:0000256" key="2">
    <source>
        <dbReference type="ARBA" id="ARBA00022485"/>
    </source>
</evidence>
<dbReference type="InterPro" id="IPR017900">
    <property type="entry name" value="4Fe4S_Fe_S_CS"/>
</dbReference>
<name>A0A9D1A0V3_9ACTN</name>
<dbReference type="Pfam" id="PF12838">
    <property type="entry name" value="Fer4_7"/>
    <property type="match status" value="1"/>
</dbReference>
<evidence type="ECO:0000259" key="6">
    <source>
        <dbReference type="PROSITE" id="PS51379"/>
    </source>
</evidence>
<dbReference type="InterPro" id="IPR050157">
    <property type="entry name" value="PSI_iron-sulfur_center"/>
</dbReference>
<sequence>MGMTRKAFLGVGAAAVCSGAFGGIALALGGPDELLRPPVVRDEAEFASRCIRCYRCISVCPTGVLAPATLDDGLLAMRTPKVDFHRGYCDFCNKCVDVCPTRAIEACDPLQPSEGRIGYAVVQPDRCLAYSTGCLECEEACPYDAISLDADNRPVVNVDACNGCGTCEYVCPALVYRSFSGGTRRGIVVVKNEAQEEKQRASIEG</sequence>
<dbReference type="PROSITE" id="PS00198">
    <property type="entry name" value="4FE4S_FER_1"/>
    <property type="match status" value="2"/>
</dbReference>
<dbReference type="AlphaFoldDB" id="A0A9D1A0V3"/>
<organism evidence="7 8">
    <name type="scientific">Candidatus Aveggerthella stercoripullorum</name>
    <dbReference type="NCBI Taxonomy" id="2840688"/>
    <lineage>
        <taxon>Bacteria</taxon>
        <taxon>Bacillati</taxon>
        <taxon>Actinomycetota</taxon>
        <taxon>Coriobacteriia</taxon>
        <taxon>Eggerthellales</taxon>
        <taxon>Eggerthellaceae</taxon>
        <taxon>Eggerthellaceae incertae sedis</taxon>
        <taxon>Candidatus Aveggerthella</taxon>
    </lineage>
</organism>
<proteinExistence type="predicted"/>
<dbReference type="CDD" id="cd16373">
    <property type="entry name" value="DMSOR_beta_like"/>
    <property type="match status" value="1"/>
</dbReference>
<keyword evidence="4" id="KW-0408">Iron</keyword>
<gene>
    <name evidence="7" type="ORF">IAA69_05615</name>
</gene>
<dbReference type="SUPFAM" id="SSF54862">
    <property type="entry name" value="4Fe-4S ferredoxins"/>
    <property type="match status" value="1"/>
</dbReference>
<reference evidence="7" key="2">
    <citation type="journal article" date="2021" name="PeerJ">
        <title>Extensive microbial diversity within the chicken gut microbiome revealed by metagenomics and culture.</title>
        <authorList>
            <person name="Gilroy R."/>
            <person name="Ravi A."/>
            <person name="Getino M."/>
            <person name="Pursley I."/>
            <person name="Horton D.L."/>
            <person name="Alikhan N.F."/>
            <person name="Baker D."/>
            <person name="Gharbi K."/>
            <person name="Hall N."/>
            <person name="Watson M."/>
            <person name="Adriaenssens E.M."/>
            <person name="Foster-Nyarko E."/>
            <person name="Jarju S."/>
            <person name="Secka A."/>
            <person name="Antonio M."/>
            <person name="Oren A."/>
            <person name="Chaudhuri R.R."/>
            <person name="La Ragione R."/>
            <person name="Hildebrand F."/>
            <person name="Pallen M.J."/>
        </authorList>
    </citation>
    <scope>NUCLEOTIDE SEQUENCE</scope>
    <source>
        <strain evidence="7">ChiGjej1B1-2707</strain>
    </source>
</reference>
<dbReference type="PROSITE" id="PS51379">
    <property type="entry name" value="4FE4S_FER_2"/>
    <property type="match status" value="4"/>
</dbReference>